<sequence>MIWQDLVFMIGSFSLGAAMIPAIWKRQPPPLITCVMTAFWLVMFAGAFASLNLWLSTLGVGITAVMWIILSGIAFWKERITHG</sequence>
<feature type="transmembrane region" description="Helical" evidence="1">
    <location>
        <begin position="6"/>
        <end position="24"/>
    </location>
</feature>
<feature type="transmembrane region" description="Helical" evidence="1">
    <location>
        <begin position="31"/>
        <end position="51"/>
    </location>
</feature>
<gene>
    <name evidence="2" type="ORF">LCGC14_0264740</name>
</gene>
<keyword evidence="1" id="KW-0812">Transmembrane</keyword>
<dbReference type="EMBL" id="LAZR01000143">
    <property type="protein sequence ID" value="KKN86911.1"/>
    <property type="molecule type" value="Genomic_DNA"/>
</dbReference>
<protein>
    <submittedName>
        <fullName evidence="2">Uncharacterized protein</fullName>
    </submittedName>
</protein>
<proteinExistence type="predicted"/>
<dbReference type="AlphaFoldDB" id="A0A0F9WLJ7"/>
<accession>A0A0F9WLJ7</accession>
<keyword evidence="1" id="KW-0472">Membrane</keyword>
<feature type="transmembrane region" description="Helical" evidence="1">
    <location>
        <begin position="57"/>
        <end position="76"/>
    </location>
</feature>
<evidence type="ECO:0000313" key="2">
    <source>
        <dbReference type="EMBL" id="KKN86911.1"/>
    </source>
</evidence>
<reference evidence="2" key="1">
    <citation type="journal article" date="2015" name="Nature">
        <title>Complex archaea that bridge the gap between prokaryotes and eukaryotes.</title>
        <authorList>
            <person name="Spang A."/>
            <person name="Saw J.H."/>
            <person name="Jorgensen S.L."/>
            <person name="Zaremba-Niedzwiedzka K."/>
            <person name="Martijn J."/>
            <person name="Lind A.E."/>
            <person name="van Eijk R."/>
            <person name="Schleper C."/>
            <person name="Guy L."/>
            <person name="Ettema T.J."/>
        </authorList>
    </citation>
    <scope>NUCLEOTIDE SEQUENCE</scope>
</reference>
<name>A0A0F9WLJ7_9ZZZZ</name>
<comment type="caution">
    <text evidence="2">The sequence shown here is derived from an EMBL/GenBank/DDBJ whole genome shotgun (WGS) entry which is preliminary data.</text>
</comment>
<evidence type="ECO:0000256" key="1">
    <source>
        <dbReference type="SAM" id="Phobius"/>
    </source>
</evidence>
<keyword evidence="1" id="KW-1133">Transmembrane helix</keyword>
<organism evidence="2">
    <name type="scientific">marine sediment metagenome</name>
    <dbReference type="NCBI Taxonomy" id="412755"/>
    <lineage>
        <taxon>unclassified sequences</taxon>
        <taxon>metagenomes</taxon>
        <taxon>ecological metagenomes</taxon>
    </lineage>
</organism>